<keyword evidence="2" id="KW-1185">Reference proteome</keyword>
<dbReference type="RefSeq" id="WP_141615167.1">
    <property type="nucleotide sequence ID" value="NZ_CP041253.1"/>
</dbReference>
<evidence type="ECO:0000313" key="2">
    <source>
        <dbReference type="Proteomes" id="UP000316614"/>
    </source>
</evidence>
<proteinExistence type="predicted"/>
<dbReference type="AlphaFoldDB" id="A0A514CJH1"/>
<dbReference type="KEGG" id="echi:FKX85_13170"/>
<accession>A0A514CJH1</accession>
<reference evidence="1 2" key="1">
    <citation type="submission" date="2019-06" db="EMBL/GenBank/DDBJ databases">
        <title>Echinicola alkalisoli sp. nov. isolated from saline soil.</title>
        <authorList>
            <person name="Sun J.-Q."/>
            <person name="Xu L."/>
        </authorList>
    </citation>
    <scope>NUCLEOTIDE SEQUENCE [LARGE SCALE GENOMIC DNA]</scope>
    <source>
        <strain evidence="1 2">LN3S3</strain>
    </source>
</reference>
<dbReference type="EMBL" id="CP041253">
    <property type="protein sequence ID" value="QDH79930.1"/>
    <property type="molecule type" value="Genomic_DNA"/>
</dbReference>
<sequence>MENKQLWVLESLWQKKQKRNPVKIKGFMPSTFSFASFLAHFEDQAIFLEDERFPGGFGKHISL</sequence>
<dbReference type="Proteomes" id="UP000316614">
    <property type="component" value="Chromosome"/>
</dbReference>
<name>A0A514CJH1_9BACT</name>
<organism evidence="1 2">
    <name type="scientific">Echinicola soli</name>
    <dbReference type="NCBI Taxonomy" id="2591634"/>
    <lineage>
        <taxon>Bacteria</taxon>
        <taxon>Pseudomonadati</taxon>
        <taxon>Bacteroidota</taxon>
        <taxon>Cytophagia</taxon>
        <taxon>Cytophagales</taxon>
        <taxon>Cyclobacteriaceae</taxon>
        <taxon>Echinicola</taxon>
    </lineage>
</organism>
<evidence type="ECO:0000313" key="1">
    <source>
        <dbReference type="EMBL" id="QDH79930.1"/>
    </source>
</evidence>
<gene>
    <name evidence="1" type="ORF">FKX85_13170</name>
</gene>
<protein>
    <submittedName>
        <fullName evidence="1">Uncharacterized protein</fullName>
    </submittedName>
</protein>